<proteinExistence type="predicted"/>
<evidence type="ECO:0000256" key="1">
    <source>
        <dbReference type="SAM" id="Phobius"/>
    </source>
</evidence>
<evidence type="ECO:0000313" key="2">
    <source>
        <dbReference type="EMBL" id="GAA1868310.1"/>
    </source>
</evidence>
<protein>
    <submittedName>
        <fullName evidence="2">Uncharacterized protein</fullName>
    </submittedName>
</protein>
<name>A0ABP4ZQU6_9MICO</name>
<feature type="transmembrane region" description="Helical" evidence="1">
    <location>
        <begin position="174"/>
        <end position="201"/>
    </location>
</feature>
<dbReference type="Proteomes" id="UP001501094">
    <property type="component" value="Unassembled WGS sequence"/>
</dbReference>
<accession>A0ABP4ZQU6</accession>
<dbReference type="NCBIfam" id="NF038403">
    <property type="entry name" value="perm_prefix_1"/>
    <property type="match status" value="1"/>
</dbReference>
<keyword evidence="1" id="KW-1133">Transmembrane helix</keyword>
<dbReference type="Pfam" id="PF22564">
    <property type="entry name" value="HAAS"/>
    <property type="match status" value="1"/>
</dbReference>
<keyword evidence="1" id="KW-0812">Transmembrane</keyword>
<sequence length="234" mass="23615">MTGSGPGTRVTPDAAARVPRDDDVVSPVTTYLDELGKALVGPARVRRDLLREAAGHLEDATEAHAAAGLTETDAAARAVADFGSVAEVAPGFQTTLAVASARRTAWLLFGVLVVQPFLWDGGLIRFDSTPAPGGPLYATLGTAVETTGAVTMALAALLLVATRIGARRAGTGRSLAVATAGVAMISAALMVGTGLALTALGAGRDPAGWILVTALVVVPMGFITASARRTLATC</sequence>
<gene>
    <name evidence="2" type="ORF">GCM10009751_28600</name>
</gene>
<reference evidence="3" key="1">
    <citation type="journal article" date="2019" name="Int. J. Syst. Evol. Microbiol.">
        <title>The Global Catalogue of Microorganisms (GCM) 10K type strain sequencing project: providing services to taxonomists for standard genome sequencing and annotation.</title>
        <authorList>
            <consortium name="The Broad Institute Genomics Platform"/>
            <consortium name="The Broad Institute Genome Sequencing Center for Infectious Disease"/>
            <person name="Wu L."/>
            <person name="Ma J."/>
        </authorList>
    </citation>
    <scope>NUCLEOTIDE SEQUENCE [LARGE SCALE GENOMIC DNA]</scope>
    <source>
        <strain evidence="3">JCM 14326</strain>
    </source>
</reference>
<dbReference type="EMBL" id="BAAANL010000005">
    <property type="protein sequence ID" value="GAA1868310.1"/>
    <property type="molecule type" value="Genomic_DNA"/>
</dbReference>
<feature type="transmembrane region" description="Helical" evidence="1">
    <location>
        <begin position="136"/>
        <end position="162"/>
    </location>
</feature>
<feature type="transmembrane region" description="Helical" evidence="1">
    <location>
        <begin position="105"/>
        <end position="124"/>
    </location>
</feature>
<organism evidence="2 3">
    <name type="scientific">Myceligenerans crystallogenes</name>
    <dbReference type="NCBI Taxonomy" id="316335"/>
    <lineage>
        <taxon>Bacteria</taxon>
        <taxon>Bacillati</taxon>
        <taxon>Actinomycetota</taxon>
        <taxon>Actinomycetes</taxon>
        <taxon>Micrococcales</taxon>
        <taxon>Promicromonosporaceae</taxon>
        <taxon>Myceligenerans</taxon>
    </lineage>
</organism>
<dbReference type="InterPro" id="IPR047928">
    <property type="entry name" value="Perm_prefix_1"/>
</dbReference>
<keyword evidence="3" id="KW-1185">Reference proteome</keyword>
<keyword evidence="1" id="KW-0472">Membrane</keyword>
<evidence type="ECO:0000313" key="3">
    <source>
        <dbReference type="Proteomes" id="UP001501094"/>
    </source>
</evidence>
<comment type="caution">
    <text evidence="2">The sequence shown here is derived from an EMBL/GenBank/DDBJ whole genome shotgun (WGS) entry which is preliminary data.</text>
</comment>
<feature type="transmembrane region" description="Helical" evidence="1">
    <location>
        <begin position="207"/>
        <end position="227"/>
    </location>
</feature>